<dbReference type="STRING" id="92487.SAMN02745130_01471"/>
<feature type="transmembrane region" description="Helical" evidence="7">
    <location>
        <begin position="211"/>
        <end position="235"/>
    </location>
</feature>
<dbReference type="AlphaFoldDB" id="A0A1T4WEL9"/>
<comment type="similarity">
    <text evidence="2 7">Belongs to the FliR/MopE/SpaR family.</text>
</comment>
<evidence type="ECO:0000256" key="2">
    <source>
        <dbReference type="ARBA" id="ARBA00009772"/>
    </source>
</evidence>
<name>A0A1T4WEL9_9GAMM</name>
<dbReference type="PANTHER" id="PTHR30065:SF1">
    <property type="entry name" value="SURFACE PRESENTATION OF ANTIGENS PROTEIN SPAR"/>
    <property type="match status" value="1"/>
</dbReference>
<accession>A0A1T4WEL9</accession>
<evidence type="ECO:0000313" key="8">
    <source>
        <dbReference type="EMBL" id="SKA75101.1"/>
    </source>
</evidence>
<evidence type="ECO:0000256" key="7">
    <source>
        <dbReference type="RuleBase" id="RU362072"/>
    </source>
</evidence>
<keyword evidence="6 7" id="KW-0472">Membrane</keyword>
<organism evidence="8 9">
    <name type="scientific">Thiothrix eikelboomii</name>
    <dbReference type="NCBI Taxonomy" id="92487"/>
    <lineage>
        <taxon>Bacteria</taxon>
        <taxon>Pseudomonadati</taxon>
        <taxon>Pseudomonadota</taxon>
        <taxon>Gammaproteobacteria</taxon>
        <taxon>Thiotrichales</taxon>
        <taxon>Thiotrichaceae</taxon>
        <taxon>Thiothrix</taxon>
    </lineage>
</organism>
<gene>
    <name evidence="8" type="ORF">SAMN02745130_01471</name>
</gene>
<dbReference type="Pfam" id="PF01311">
    <property type="entry name" value="Bac_export_1"/>
    <property type="match status" value="1"/>
</dbReference>
<dbReference type="GO" id="GO:0006605">
    <property type="term" value="P:protein targeting"/>
    <property type="evidence" value="ECO:0007669"/>
    <property type="project" value="UniProtKB-UniRule"/>
</dbReference>
<evidence type="ECO:0000256" key="5">
    <source>
        <dbReference type="ARBA" id="ARBA00022989"/>
    </source>
</evidence>
<protein>
    <submittedName>
        <fullName evidence="8">Type III secretion protein T</fullName>
    </submittedName>
</protein>
<evidence type="ECO:0000313" key="9">
    <source>
        <dbReference type="Proteomes" id="UP000190460"/>
    </source>
</evidence>
<feature type="transmembrane region" description="Helical" evidence="7">
    <location>
        <begin position="178"/>
        <end position="199"/>
    </location>
</feature>
<feature type="transmembrane region" description="Helical" evidence="7">
    <location>
        <begin position="65"/>
        <end position="86"/>
    </location>
</feature>
<dbReference type="PRINTS" id="PR00953">
    <property type="entry name" value="TYPE3IMRPROT"/>
</dbReference>
<evidence type="ECO:0000256" key="1">
    <source>
        <dbReference type="ARBA" id="ARBA00004651"/>
    </source>
</evidence>
<keyword evidence="3 7" id="KW-1003">Cell membrane</keyword>
<dbReference type="OrthoDB" id="9807748at2"/>
<dbReference type="RefSeq" id="WP_078921948.1">
    <property type="nucleotide sequence ID" value="NZ_FUYB01000005.1"/>
</dbReference>
<keyword evidence="5 7" id="KW-1133">Transmembrane helix</keyword>
<reference evidence="8 9" key="1">
    <citation type="submission" date="2017-02" db="EMBL/GenBank/DDBJ databases">
        <authorList>
            <person name="Peterson S.W."/>
        </authorList>
    </citation>
    <scope>NUCLEOTIDE SEQUENCE [LARGE SCALE GENOMIC DNA]</scope>
    <source>
        <strain evidence="8 9">ATCC 49788</strain>
    </source>
</reference>
<comment type="subcellular location">
    <subcellularLocation>
        <location evidence="1 7">Cell membrane</location>
        <topology evidence="1 7">Multi-pass membrane protein</topology>
    </subcellularLocation>
</comment>
<dbReference type="GO" id="GO:0005886">
    <property type="term" value="C:plasma membrane"/>
    <property type="evidence" value="ECO:0007669"/>
    <property type="project" value="UniProtKB-SubCell"/>
</dbReference>
<evidence type="ECO:0000256" key="3">
    <source>
        <dbReference type="ARBA" id="ARBA00022475"/>
    </source>
</evidence>
<dbReference type="EMBL" id="FUYB01000005">
    <property type="protein sequence ID" value="SKA75101.1"/>
    <property type="molecule type" value="Genomic_DNA"/>
</dbReference>
<keyword evidence="4 7" id="KW-0812">Transmembrane</keyword>
<proteinExistence type="inferred from homology"/>
<dbReference type="InterPro" id="IPR006304">
    <property type="entry name" value="T3SS_SpaR/YscT"/>
</dbReference>
<feature type="transmembrane region" description="Helical" evidence="7">
    <location>
        <begin position="134"/>
        <end position="155"/>
    </location>
</feature>
<evidence type="ECO:0000256" key="6">
    <source>
        <dbReference type="ARBA" id="ARBA00023136"/>
    </source>
</evidence>
<dbReference type="InterPro" id="IPR002010">
    <property type="entry name" value="T3SS_IM_R"/>
</dbReference>
<dbReference type="PANTHER" id="PTHR30065">
    <property type="entry name" value="FLAGELLAR BIOSYNTHETIC PROTEIN FLIR"/>
    <property type="match status" value="1"/>
</dbReference>
<sequence length="262" mass="28864">MIDVWHSWSLALILTTPRILMAFSVIPVFSQPIFPAMIRNGVMVMISLSLLPLTKDQLTGITLDIPMFVLLIFKESLIGFLLGYAMSLPFWAARGAGLVMDMQRGAMTGMFFSPTIGNMVSPLGNLLAQLAITLVFTSGGFMLLLQTLMLSYQVWPLDKFFPDLTPETAGFFVKQLDALMYTTLLIAGPFIGIMLIIDIGTGLVGRYLPQLNVFLLSMPIKSALVFLILIVYIGIIGRYLHDSFLDFGANLNVLSRLLNGGD</sequence>
<evidence type="ECO:0000256" key="4">
    <source>
        <dbReference type="ARBA" id="ARBA00022692"/>
    </source>
</evidence>
<feature type="transmembrane region" description="Helical" evidence="7">
    <location>
        <begin position="32"/>
        <end position="53"/>
    </location>
</feature>
<dbReference type="Proteomes" id="UP000190460">
    <property type="component" value="Unassembled WGS sequence"/>
</dbReference>
<dbReference type="NCBIfam" id="TIGR01401">
    <property type="entry name" value="fliR_like_III"/>
    <property type="match status" value="1"/>
</dbReference>
<feature type="transmembrane region" description="Helical" evidence="7">
    <location>
        <begin position="106"/>
        <end position="127"/>
    </location>
</feature>
<keyword evidence="9" id="KW-1185">Reference proteome</keyword>